<evidence type="ECO:0000256" key="2">
    <source>
        <dbReference type="SAM" id="MobiDB-lite"/>
    </source>
</evidence>
<comment type="caution">
    <text evidence="3">The sequence shown here is derived from an EMBL/GenBank/DDBJ whole genome shotgun (WGS) entry which is preliminary data.</text>
</comment>
<feature type="coiled-coil region" evidence="1">
    <location>
        <begin position="378"/>
        <end position="405"/>
    </location>
</feature>
<dbReference type="PANTHER" id="PTHR47481:SF22">
    <property type="entry name" value="RETROTRANSPOSON GAG DOMAIN-CONTAINING PROTEIN"/>
    <property type="match status" value="1"/>
</dbReference>
<dbReference type="AlphaFoldDB" id="A0A445GX47"/>
<organism evidence="3 4">
    <name type="scientific">Glycine soja</name>
    <name type="common">Wild soybean</name>
    <dbReference type="NCBI Taxonomy" id="3848"/>
    <lineage>
        <taxon>Eukaryota</taxon>
        <taxon>Viridiplantae</taxon>
        <taxon>Streptophyta</taxon>
        <taxon>Embryophyta</taxon>
        <taxon>Tracheophyta</taxon>
        <taxon>Spermatophyta</taxon>
        <taxon>Magnoliopsida</taxon>
        <taxon>eudicotyledons</taxon>
        <taxon>Gunneridae</taxon>
        <taxon>Pentapetalae</taxon>
        <taxon>rosids</taxon>
        <taxon>fabids</taxon>
        <taxon>Fabales</taxon>
        <taxon>Fabaceae</taxon>
        <taxon>Papilionoideae</taxon>
        <taxon>50 kb inversion clade</taxon>
        <taxon>NPAAA clade</taxon>
        <taxon>indigoferoid/millettioid clade</taxon>
        <taxon>Phaseoleae</taxon>
        <taxon>Glycine</taxon>
        <taxon>Glycine subgen. Soja</taxon>
    </lineage>
</organism>
<proteinExistence type="predicted"/>
<accession>A0A445GX47</accession>
<feature type="compositionally biased region" description="Basic and acidic residues" evidence="2">
    <location>
        <begin position="346"/>
        <end position="357"/>
    </location>
</feature>
<dbReference type="Pfam" id="PF14223">
    <property type="entry name" value="Retrotran_gag_2"/>
    <property type="match status" value="1"/>
</dbReference>
<name>A0A445GX47_GLYSO</name>
<protein>
    <submittedName>
        <fullName evidence="3">Retrovirus-related Pol polyprotein from transposon TNT 1-94 isoform A</fullName>
    </submittedName>
</protein>
<dbReference type="PANTHER" id="PTHR47481">
    <property type="match status" value="1"/>
</dbReference>
<dbReference type="Proteomes" id="UP000289340">
    <property type="component" value="Chromosome 15"/>
</dbReference>
<reference evidence="3 4" key="1">
    <citation type="submission" date="2018-09" db="EMBL/GenBank/DDBJ databases">
        <title>A high-quality reference genome of wild soybean provides a powerful tool to mine soybean genomes.</title>
        <authorList>
            <person name="Xie M."/>
            <person name="Chung C.Y.L."/>
            <person name="Li M.-W."/>
            <person name="Wong F.-L."/>
            <person name="Chan T.-F."/>
            <person name="Lam H.-M."/>
        </authorList>
    </citation>
    <scope>NUCLEOTIDE SEQUENCE [LARGE SCALE GENOMIC DNA]</scope>
    <source>
        <strain evidence="4">cv. W05</strain>
        <tissue evidence="3">Hypocotyl of etiolated seedlings</tissue>
    </source>
</reference>
<evidence type="ECO:0000256" key="1">
    <source>
        <dbReference type="SAM" id="Coils"/>
    </source>
</evidence>
<sequence length="445" mass="52046">MTPFVITFSRKPPTYPQYISGTSNIDAVHEILSQREAIFELLRRKLLKAQDRMKTNTDRHRRDQEFKVGDCVIVKLRPQRQTSVTGTAYSKLGKQYYDPFQVTECMGKPRMIDDDSEEDMEREDKFYLEEKEVDKKVHEEESENMFEKTEVWRKQYMIYVKGLKYHSYPYNLADKNKALEDERWASINETEWTKIQRRAMSTIQLALAPEIKHNMLKETTPKALWEKLENIYASKSLTNHLCLKMELYQLKLEMGGDLHDHINQLNHLVSQLLNANDKLSDEEQVLLLLLSLPISFKDLVLTMLVETSTLNLNEVTTTLRENERMMGTENVDHEHSTIVVVESERGRNHSRIHDRPGGRSKSQSCPQPDIQCYYCGENDHVQVRCKQMKEDLKKLRDMNKNDTNSQANVVKSVEDEDDMFLATNDEVAKTKWVVESTISKNISRD</sequence>
<keyword evidence="1" id="KW-0175">Coiled coil</keyword>
<evidence type="ECO:0000313" key="3">
    <source>
        <dbReference type="EMBL" id="RZB65839.1"/>
    </source>
</evidence>
<gene>
    <name evidence="3" type="ORF">D0Y65_041765</name>
</gene>
<dbReference type="EMBL" id="QZWG01000015">
    <property type="protein sequence ID" value="RZB65839.1"/>
    <property type="molecule type" value="Genomic_DNA"/>
</dbReference>
<evidence type="ECO:0000313" key="4">
    <source>
        <dbReference type="Proteomes" id="UP000289340"/>
    </source>
</evidence>
<feature type="region of interest" description="Disordered" evidence="2">
    <location>
        <begin position="346"/>
        <end position="365"/>
    </location>
</feature>
<keyword evidence="4" id="KW-1185">Reference proteome</keyword>